<organism evidence="1 2">
    <name type="scientific">Caerostris extrusa</name>
    <name type="common">Bark spider</name>
    <name type="synonym">Caerostris bankana</name>
    <dbReference type="NCBI Taxonomy" id="172846"/>
    <lineage>
        <taxon>Eukaryota</taxon>
        <taxon>Metazoa</taxon>
        <taxon>Ecdysozoa</taxon>
        <taxon>Arthropoda</taxon>
        <taxon>Chelicerata</taxon>
        <taxon>Arachnida</taxon>
        <taxon>Araneae</taxon>
        <taxon>Araneomorphae</taxon>
        <taxon>Entelegynae</taxon>
        <taxon>Araneoidea</taxon>
        <taxon>Araneidae</taxon>
        <taxon>Caerostris</taxon>
    </lineage>
</organism>
<dbReference type="AlphaFoldDB" id="A0AAV4MCC0"/>
<sequence length="97" mass="10818">MPFPELHRLVCKLDIKVICIVTKKQQQKETEGSVNIRGIAFAAIKRLIHCKSFASGLTNSSPPHPHCSFPHKRKTDAGLRSRKIISIGSLKVLLEFA</sequence>
<reference evidence="1 2" key="1">
    <citation type="submission" date="2021-06" db="EMBL/GenBank/DDBJ databases">
        <title>Caerostris extrusa draft genome.</title>
        <authorList>
            <person name="Kono N."/>
            <person name="Arakawa K."/>
        </authorList>
    </citation>
    <scope>NUCLEOTIDE SEQUENCE [LARGE SCALE GENOMIC DNA]</scope>
</reference>
<keyword evidence="2" id="KW-1185">Reference proteome</keyword>
<dbReference type="EMBL" id="BPLR01002101">
    <property type="protein sequence ID" value="GIX69998.1"/>
    <property type="molecule type" value="Genomic_DNA"/>
</dbReference>
<gene>
    <name evidence="1" type="ORF">CEXT_59301</name>
</gene>
<proteinExistence type="predicted"/>
<name>A0AAV4MCC0_CAEEX</name>
<dbReference type="Proteomes" id="UP001054945">
    <property type="component" value="Unassembled WGS sequence"/>
</dbReference>
<evidence type="ECO:0000313" key="1">
    <source>
        <dbReference type="EMBL" id="GIX69998.1"/>
    </source>
</evidence>
<evidence type="ECO:0000313" key="2">
    <source>
        <dbReference type="Proteomes" id="UP001054945"/>
    </source>
</evidence>
<comment type="caution">
    <text evidence="1">The sequence shown here is derived from an EMBL/GenBank/DDBJ whole genome shotgun (WGS) entry which is preliminary data.</text>
</comment>
<protein>
    <submittedName>
        <fullName evidence="1">Uncharacterized protein</fullName>
    </submittedName>
</protein>
<accession>A0AAV4MCC0</accession>